<dbReference type="Gene3D" id="3.30.70.120">
    <property type="match status" value="1"/>
</dbReference>
<dbReference type="NCBIfam" id="TIGR00486">
    <property type="entry name" value="YbgI_SA1388"/>
    <property type="match status" value="1"/>
</dbReference>
<dbReference type="PIRSF" id="PIRSF037489">
    <property type="entry name" value="UCP037489_NIF3_YqfO"/>
    <property type="match status" value="1"/>
</dbReference>
<dbReference type="Gene3D" id="3.40.1390.30">
    <property type="entry name" value="NIF3 (NGG1p interacting factor 3)-like"/>
    <property type="match status" value="1"/>
</dbReference>
<dbReference type="InterPro" id="IPR015867">
    <property type="entry name" value="N-reg_PII/ATP_PRibTrfase_C"/>
</dbReference>
<evidence type="ECO:0000256" key="2">
    <source>
        <dbReference type="ARBA" id="ARBA00022112"/>
    </source>
</evidence>
<keyword evidence="6" id="KW-1185">Reference proteome</keyword>
<evidence type="ECO:0000313" key="5">
    <source>
        <dbReference type="EMBL" id="MFC0522582.1"/>
    </source>
</evidence>
<evidence type="ECO:0000313" key="6">
    <source>
        <dbReference type="Proteomes" id="UP001589836"/>
    </source>
</evidence>
<reference evidence="5 6" key="1">
    <citation type="submission" date="2024-09" db="EMBL/GenBank/DDBJ databases">
        <authorList>
            <person name="Sun Q."/>
            <person name="Mori K."/>
        </authorList>
    </citation>
    <scope>NUCLEOTIDE SEQUENCE [LARGE SCALE GENOMIC DNA]</scope>
    <source>
        <strain evidence="5 6">NCAIM B.02529</strain>
    </source>
</reference>
<dbReference type="PANTHER" id="PTHR13799:SF14">
    <property type="entry name" value="GTP CYCLOHYDROLASE 1 TYPE 2 HOMOLOG"/>
    <property type="match status" value="1"/>
</dbReference>
<dbReference type="InterPro" id="IPR036069">
    <property type="entry name" value="DUF34/NIF3_sf"/>
</dbReference>
<proteinExistence type="inferred from homology"/>
<accession>A0ABV6LJL4</accession>
<dbReference type="EMBL" id="JBHLTP010000003">
    <property type="protein sequence ID" value="MFC0522582.1"/>
    <property type="molecule type" value="Genomic_DNA"/>
</dbReference>
<keyword evidence="3 4" id="KW-0479">Metal-binding</keyword>
<dbReference type="InterPro" id="IPR002678">
    <property type="entry name" value="DUF34/NIF3"/>
</dbReference>
<name>A0ABV6LJL4_9BACI</name>
<sequence length="374" mass="41430">MKHNVATGKEIIDIFETFSPKHLAMDKDPIGLHVGTLHKKVHKVMVTLDVLENVVDEAIENEVDLIIAHHPLLFKPLQQINPDTEKGRIVQKLIKHDITVYAAHTNLDVAEGGVNDAMCEALGLDPKDILVETGQETLYKIAVYVPATHEEKVREALGNAGAGHIGNYSHCTFQTPGTGAFKPLEGSNPHLGDQGELEKVEEVRMETIVPEHVLSTVLRSMKEAHPYEEVAYDVYTLQNEGAKRGIGRVADLEKPMLLKDFAEHVKQAFDVPALRVVGDMEQKVKKIAVLGGDGNKFIHQAERSGADVFITGDVYFHVAHDALGMGLNIIDPGHHVEKVMKKAVQEYLIQECKEKQMETEVIVSTANTEPFQFL</sequence>
<dbReference type="RefSeq" id="WP_377345107.1">
    <property type="nucleotide sequence ID" value="NZ_JBHLTP010000003.1"/>
</dbReference>
<protein>
    <recommendedName>
        <fullName evidence="2 4">GTP cyclohydrolase 1 type 2 homolog</fullName>
    </recommendedName>
</protein>
<dbReference type="Proteomes" id="UP001589836">
    <property type="component" value="Unassembled WGS sequence"/>
</dbReference>
<organism evidence="5 6">
    <name type="scientific">Pontibacillus salicampi</name>
    <dbReference type="NCBI Taxonomy" id="1449801"/>
    <lineage>
        <taxon>Bacteria</taxon>
        <taxon>Bacillati</taxon>
        <taxon>Bacillota</taxon>
        <taxon>Bacilli</taxon>
        <taxon>Bacillales</taxon>
        <taxon>Bacillaceae</taxon>
        <taxon>Pontibacillus</taxon>
    </lineage>
</organism>
<gene>
    <name evidence="5" type="ORF">ACFFGV_03115</name>
</gene>
<dbReference type="InterPro" id="IPR017221">
    <property type="entry name" value="DUF34/NIF3_bac"/>
</dbReference>
<evidence type="ECO:0000256" key="3">
    <source>
        <dbReference type="ARBA" id="ARBA00022723"/>
    </source>
</evidence>
<dbReference type="Pfam" id="PF01784">
    <property type="entry name" value="DUF34_NIF3"/>
    <property type="match status" value="1"/>
</dbReference>
<dbReference type="SUPFAM" id="SSF102705">
    <property type="entry name" value="NIF3 (NGG1p interacting factor 3)-like"/>
    <property type="match status" value="1"/>
</dbReference>
<dbReference type="PANTHER" id="PTHR13799">
    <property type="entry name" value="NGG1 INTERACTING FACTOR 3"/>
    <property type="match status" value="1"/>
</dbReference>
<comment type="caution">
    <text evidence="5">The sequence shown here is derived from an EMBL/GenBank/DDBJ whole genome shotgun (WGS) entry which is preliminary data.</text>
</comment>
<evidence type="ECO:0000256" key="1">
    <source>
        <dbReference type="ARBA" id="ARBA00006964"/>
    </source>
</evidence>
<evidence type="ECO:0000256" key="4">
    <source>
        <dbReference type="PIRNR" id="PIRNR037489"/>
    </source>
</evidence>
<comment type="similarity">
    <text evidence="1 4">Belongs to the GTP cyclohydrolase I type 2/NIF3 family.</text>
</comment>